<comment type="subcellular location">
    <subcellularLocation>
        <location evidence="1">Membrane</location>
        <topology evidence="1">Multi-pass membrane protein</topology>
    </subcellularLocation>
</comment>
<evidence type="ECO:0000256" key="8">
    <source>
        <dbReference type="ARBA" id="ARBA00023136"/>
    </source>
</evidence>
<feature type="transmembrane region" description="Helical" evidence="10">
    <location>
        <begin position="569"/>
        <end position="591"/>
    </location>
</feature>
<sequence>MPVRPARLPAFLLAFLFTVFALAGPARADEGPVETAWRLLDYMAVDYPGAVQNGRVVNQTEYDEQVEFSASVVARIAALPPRPQRAALVAEARQFQAAVARKAGADEVLSRAHALGDHLLAAYPVPLAPATPPDLNRGAALYAQNCASCHGADGHADTPAAHALDPAPIAFADRDRARERSLFAYYQVISQGIEGTAMQSWSNLPSQDRWALAFYVARFSYPDSLGKQGEAQWAGDPRLRRRIPDLKTLVGLTPAQLASEIGAQRGDAVFAFLRSDPDVFDQNRGVSSLAVSRALLRQAIEAYRAGDRGHAGDLALRAYLDGFEPVEAILNARDGSLVAAVEREMGGLRAAIARGAPIDDVETRAERVQSLFTQAEAATAPSTADRASTFVGAFAILVREGLEALLIVVAMIGFLIKAERRELLRWVNAGWVIALVAGAATWWVAQRFITISGASREMTEGFGSVLAALILLFVGVWMHGKAQAGAWQRYVKEKLDHALSKGSGWFLFALAFIAVYREVFETIIFYAALGGEGQNTALLGGFLSAVALLALIAWAMLKFSRKLPIAKFFAYSAMLIAILAVVLAGKGVAALQEAGFVGVHPLDSVPRITMLGLFPTVETLGAQIAMIVLLIAGYLFADRRNARIEAARASAST</sequence>
<keyword evidence="8 10" id="KW-0472">Membrane</keyword>
<dbReference type="Gene3D" id="1.10.760.10">
    <property type="entry name" value="Cytochrome c-like domain"/>
    <property type="match status" value="1"/>
</dbReference>
<dbReference type="GO" id="GO:0046872">
    <property type="term" value="F:metal ion binding"/>
    <property type="evidence" value="ECO:0007669"/>
    <property type="project" value="UniProtKB-KW"/>
</dbReference>
<evidence type="ECO:0000256" key="1">
    <source>
        <dbReference type="ARBA" id="ARBA00004141"/>
    </source>
</evidence>
<keyword evidence="5 9" id="KW-0479">Metal-binding</keyword>
<dbReference type="Pfam" id="PF03239">
    <property type="entry name" value="FTR1"/>
    <property type="match status" value="1"/>
</dbReference>
<feature type="domain" description="Cytochrome c" evidence="12">
    <location>
        <begin position="133"/>
        <end position="220"/>
    </location>
</feature>
<feature type="transmembrane region" description="Helical" evidence="10">
    <location>
        <begin position="611"/>
        <end position="637"/>
    </location>
</feature>
<evidence type="ECO:0000259" key="12">
    <source>
        <dbReference type="PROSITE" id="PS51007"/>
    </source>
</evidence>
<keyword evidence="7 9" id="KW-0408">Iron</keyword>
<feature type="chain" id="PRO_5022825222" evidence="11">
    <location>
        <begin position="29"/>
        <end position="653"/>
    </location>
</feature>
<feature type="transmembrane region" description="Helical" evidence="10">
    <location>
        <begin position="423"/>
        <end position="445"/>
    </location>
</feature>
<feature type="transmembrane region" description="Helical" evidence="10">
    <location>
        <begin position="536"/>
        <end position="557"/>
    </location>
</feature>
<dbReference type="OrthoDB" id="335174at2"/>
<dbReference type="AlphaFoldDB" id="A0A5C6TSD5"/>
<evidence type="ECO:0000256" key="7">
    <source>
        <dbReference type="ARBA" id="ARBA00023004"/>
    </source>
</evidence>
<protein>
    <submittedName>
        <fullName evidence="13">C-type cytochrome</fullName>
    </submittedName>
</protein>
<evidence type="ECO:0000313" key="14">
    <source>
        <dbReference type="Proteomes" id="UP000321249"/>
    </source>
</evidence>
<evidence type="ECO:0000256" key="9">
    <source>
        <dbReference type="PROSITE-ProRule" id="PRU00433"/>
    </source>
</evidence>
<proteinExistence type="inferred from homology"/>
<dbReference type="InterPro" id="IPR009056">
    <property type="entry name" value="Cyt_c-like_dom"/>
</dbReference>
<evidence type="ECO:0000256" key="11">
    <source>
        <dbReference type="SAM" id="SignalP"/>
    </source>
</evidence>
<evidence type="ECO:0000313" key="13">
    <source>
        <dbReference type="EMBL" id="TXC63304.1"/>
    </source>
</evidence>
<dbReference type="SUPFAM" id="SSF46626">
    <property type="entry name" value="Cytochrome c"/>
    <property type="match status" value="1"/>
</dbReference>
<keyword evidence="4 10" id="KW-0812">Transmembrane</keyword>
<dbReference type="GO" id="GO:0020037">
    <property type="term" value="F:heme binding"/>
    <property type="evidence" value="ECO:0007669"/>
    <property type="project" value="InterPro"/>
</dbReference>
<evidence type="ECO:0000256" key="3">
    <source>
        <dbReference type="ARBA" id="ARBA00022617"/>
    </source>
</evidence>
<keyword evidence="11" id="KW-0732">Signal</keyword>
<evidence type="ECO:0000256" key="6">
    <source>
        <dbReference type="ARBA" id="ARBA00022989"/>
    </source>
</evidence>
<feature type="transmembrane region" description="Helical" evidence="10">
    <location>
        <begin position="498"/>
        <end position="516"/>
    </location>
</feature>
<dbReference type="PANTHER" id="PTHR31632:SF2">
    <property type="entry name" value="PLASMA MEMBRANE IRON PERMEASE"/>
    <property type="match status" value="1"/>
</dbReference>
<feature type="transmembrane region" description="Helical" evidence="10">
    <location>
        <begin position="461"/>
        <end position="478"/>
    </location>
</feature>
<evidence type="ECO:0000256" key="2">
    <source>
        <dbReference type="ARBA" id="ARBA00008333"/>
    </source>
</evidence>
<accession>A0A5C6TSD5</accession>
<dbReference type="PROSITE" id="PS51007">
    <property type="entry name" value="CYTC"/>
    <property type="match status" value="1"/>
</dbReference>
<dbReference type="InterPro" id="IPR036909">
    <property type="entry name" value="Cyt_c-like_dom_sf"/>
</dbReference>
<dbReference type="GO" id="GO:0009055">
    <property type="term" value="F:electron transfer activity"/>
    <property type="evidence" value="ECO:0007669"/>
    <property type="project" value="InterPro"/>
</dbReference>
<comment type="similarity">
    <text evidence="2">Belongs to the oxidase-dependent Fe transporter (OFeT) (TC 9.A.10.1) family.</text>
</comment>
<dbReference type="Pfam" id="PF13442">
    <property type="entry name" value="Cytochrome_CBB3"/>
    <property type="match status" value="1"/>
</dbReference>
<evidence type="ECO:0000256" key="10">
    <source>
        <dbReference type="SAM" id="Phobius"/>
    </source>
</evidence>
<evidence type="ECO:0000256" key="4">
    <source>
        <dbReference type="ARBA" id="ARBA00022692"/>
    </source>
</evidence>
<dbReference type="Proteomes" id="UP000321249">
    <property type="component" value="Unassembled WGS sequence"/>
</dbReference>
<dbReference type="EMBL" id="VOQQ01000001">
    <property type="protein sequence ID" value="TXC63304.1"/>
    <property type="molecule type" value="Genomic_DNA"/>
</dbReference>
<evidence type="ECO:0000256" key="5">
    <source>
        <dbReference type="ARBA" id="ARBA00022723"/>
    </source>
</evidence>
<organism evidence="13 14">
    <name type="scientific">Allosphingosinicella ginsenosidimutans</name>
    <dbReference type="NCBI Taxonomy" id="1176539"/>
    <lineage>
        <taxon>Bacteria</taxon>
        <taxon>Pseudomonadati</taxon>
        <taxon>Pseudomonadota</taxon>
        <taxon>Alphaproteobacteria</taxon>
        <taxon>Sphingomonadales</taxon>
        <taxon>Sphingomonadaceae</taxon>
        <taxon>Allosphingosinicella</taxon>
    </lineage>
</organism>
<feature type="transmembrane region" description="Helical" evidence="10">
    <location>
        <begin position="390"/>
        <end position="416"/>
    </location>
</feature>
<comment type="caution">
    <text evidence="13">The sequence shown here is derived from an EMBL/GenBank/DDBJ whole genome shotgun (WGS) entry which is preliminary data.</text>
</comment>
<dbReference type="GO" id="GO:0015093">
    <property type="term" value="F:ferrous iron transmembrane transporter activity"/>
    <property type="evidence" value="ECO:0007669"/>
    <property type="project" value="TreeGrafter"/>
</dbReference>
<dbReference type="GO" id="GO:0033573">
    <property type="term" value="C:high-affinity iron permease complex"/>
    <property type="evidence" value="ECO:0007669"/>
    <property type="project" value="InterPro"/>
</dbReference>
<keyword evidence="3 9" id="KW-0349">Heme</keyword>
<keyword evidence="6 10" id="KW-1133">Transmembrane helix</keyword>
<name>A0A5C6TSD5_9SPHN</name>
<dbReference type="RefSeq" id="WP_147042715.1">
    <property type="nucleotide sequence ID" value="NZ_BAABIR010000006.1"/>
</dbReference>
<dbReference type="InterPro" id="IPR004923">
    <property type="entry name" value="FTR1/Fip1/EfeU"/>
</dbReference>
<keyword evidence="14" id="KW-1185">Reference proteome</keyword>
<dbReference type="PANTHER" id="PTHR31632">
    <property type="entry name" value="IRON TRANSPORTER FTH1"/>
    <property type="match status" value="1"/>
</dbReference>
<gene>
    <name evidence="13" type="ORF">FRZ32_06280</name>
</gene>
<feature type="signal peptide" evidence="11">
    <location>
        <begin position="1"/>
        <end position="28"/>
    </location>
</feature>
<reference evidence="13 14" key="1">
    <citation type="journal article" date="2015" name="J. Microbiol.">
        <title>Sphingosinicella ginsenosidimutans sp. nov., with ginsenoside converting activity.</title>
        <authorList>
            <person name="Kim J.K."/>
            <person name="Kang M.S."/>
            <person name="Park S.C."/>
            <person name="Kim K.M."/>
            <person name="Choi K."/>
            <person name="Yoon M.H."/>
            <person name="Im W.T."/>
        </authorList>
    </citation>
    <scope>NUCLEOTIDE SEQUENCE [LARGE SCALE GENOMIC DNA]</scope>
    <source>
        <strain evidence="13 14">BS-11</strain>
    </source>
</reference>